<proteinExistence type="predicted"/>
<dbReference type="InterPro" id="IPR012674">
    <property type="entry name" value="Calycin"/>
</dbReference>
<sequence>MLSLVVFLTGCFFVVTVRAACNTGPIDAKKSIIGPGSGKYYLLKSTYNDEKSCLYVEARLQGTSFPAPYPFGYKEGGKWVSKTGTVDGQGANIIDKDDQFGETNTTLVYSDYKVCDVGLFRGEKVGGPHVELWKHSDADEKSAEFKCCKDLYEEELKGRKKQSQVREISEGCDYPK</sequence>
<dbReference type="AlphaFoldDB" id="A0A2R5LB24"/>
<evidence type="ECO:0000313" key="2">
    <source>
        <dbReference type="EMBL" id="MBY06723.1"/>
    </source>
</evidence>
<reference evidence="2" key="1">
    <citation type="submission" date="2018-03" db="EMBL/GenBank/DDBJ databases">
        <title>The relapsing fever spirochete Borrelia turicatae persists in the highly oxidative environment of its soft-bodied tick vector.</title>
        <authorList>
            <person name="Bourret T.J."/>
            <person name="Boyle W.K."/>
            <person name="Valenzuela J.G."/>
            <person name="Oliveira F."/>
            <person name="Lopez J.E."/>
        </authorList>
    </citation>
    <scope>NUCLEOTIDE SEQUENCE</scope>
    <source>
        <strain evidence="2">Kansas strain/isolate</strain>
        <tissue evidence="2">Salivary glands</tissue>
    </source>
</reference>
<name>A0A2R5LB24_9ACAR</name>
<dbReference type="GO" id="GO:0043176">
    <property type="term" value="F:amine binding"/>
    <property type="evidence" value="ECO:0007669"/>
    <property type="project" value="InterPro"/>
</dbReference>
<evidence type="ECO:0000256" key="1">
    <source>
        <dbReference type="SAM" id="SignalP"/>
    </source>
</evidence>
<organism evidence="2">
    <name type="scientific">Ornithodoros turicata</name>
    <dbReference type="NCBI Taxonomy" id="34597"/>
    <lineage>
        <taxon>Eukaryota</taxon>
        <taxon>Metazoa</taxon>
        <taxon>Ecdysozoa</taxon>
        <taxon>Arthropoda</taxon>
        <taxon>Chelicerata</taxon>
        <taxon>Arachnida</taxon>
        <taxon>Acari</taxon>
        <taxon>Parasitiformes</taxon>
        <taxon>Ixodida</taxon>
        <taxon>Ixodoidea</taxon>
        <taxon>Argasidae</taxon>
        <taxon>Ornithodorinae</taxon>
        <taxon>Ornithodoros</taxon>
    </lineage>
</organism>
<dbReference type="GO" id="GO:0030682">
    <property type="term" value="P:symbiont-mediated perturbation of host defenses"/>
    <property type="evidence" value="ECO:0007669"/>
    <property type="project" value="InterPro"/>
</dbReference>
<dbReference type="Gene3D" id="2.40.128.20">
    <property type="match status" value="1"/>
</dbReference>
<dbReference type="SUPFAM" id="SSF50814">
    <property type="entry name" value="Lipocalins"/>
    <property type="match status" value="1"/>
</dbReference>
<keyword evidence="1" id="KW-0732">Signal</keyword>
<protein>
    <submittedName>
        <fullName evidence="2">Putative salivary secreted lipocalin</fullName>
    </submittedName>
</protein>
<feature type="chain" id="PRO_5015322578" evidence="1">
    <location>
        <begin position="20"/>
        <end position="176"/>
    </location>
</feature>
<accession>A0A2R5LB24</accession>
<dbReference type="InterPro" id="IPR002970">
    <property type="entry name" value="Tick_his-bd"/>
</dbReference>
<dbReference type="Pfam" id="PF02098">
    <property type="entry name" value="His_binding"/>
    <property type="match status" value="1"/>
</dbReference>
<dbReference type="EMBL" id="GGLE01002597">
    <property type="protein sequence ID" value="MBY06723.1"/>
    <property type="molecule type" value="Transcribed_RNA"/>
</dbReference>
<feature type="signal peptide" evidence="1">
    <location>
        <begin position="1"/>
        <end position="19"/>
    </location>
</feature>